<dbReference type="Pfam" id="PF00109">
    <property type="entry name" value="ketoacyl-synt"/>
    <property type="match status" value="2"/>
</dbReference>
<dbReference type="Proteomes" id="UP001589693">
    <property type="component" value="Unassembled WGS sequence"/>
</dbReference>
<accession>A0ABV5ZQK0</accession>
<dbReference type="SUPFAM" id="SSF52151">
    <property type="entry name" value="FabD/lysophospholipase-like"/>
    <property type="match status" value="1"/>
</dbReference>
<dbReference type="InterPro" id="IPR020841">
    <property type="entry name" value="PKS_Beta-ketoAc_synthase_dom"/>
</dbReference>
<evidence type="ECO:0000256" key="1">
    <source>
        <dbReference type="SAM" id="MobiDB-lite"/>
    </source>
</evidence>
<dbReference type="Pfam" id="PF00698">
    <property type="entry name" value="Acyl_transf_1"/>
    <property type="match status" value="1"/>
</dbReference>
<name>A0ABV5ZQK0_9PSEU</name>
<protein>
    <submittedName>
        <fullName evidence="3">Beta-ketoacyl synthase N-terminal-like domain-containing protein</fullName>
    </submittedName>
</protein>
<dbReference type="Pfam" id="PF16197">
    <property type="entry name" value="KAsynt_C_assoc"/>
    <property type="match status" value="1"/>
</dbReference>
<keyword evidence="4" id="KW-1185">Reference proteome</keyword>
<dbReference type="InterPro" id="IPR052568">
    <property type="entry name" value="PKS-FAS_Synthase"/>
</dbReference>
<dbReference type="PROSITE" id="PS52004">
    <property type="entry name" value="KS3_2"/>
    <property type="match status" value="1"/>
</dbReference>
<dbReference type="SUPFAM" id="SSF53901">
    <property type="entry name" value="Thiolase-like"/>
    <property type="match status" value="2"/>
</dbReference>
<dbReference type="InterPro" id="IPR014043">
    <property type="entry name" value="Acyl_transferase_dom"/>
</dbReference>
<dbReference type="Gene3D" id="3.40.366.10">
    <property type="entry name" value="Malonyl-Coenzyme A Acyl Carrier Protein, domain 2"/>
    <property type="match status" value="1"/>
</dbReference>
<dbReference type="InterPro" id="IPR016039">
    <property type="entry name" value="Thiolase-like"/>
</dbReference>
<evidence type="ECO:0000313" key="3">
    <source>
        <dbReference type="EMBL" id="MFB9903175.1"/>
    </source>
</evidence>
<dbReference type="InterPro" id="IPR032821">
    <property type="entry name" value="PKS_assoc"/>
</dbReference>
<gene>
    <name evidence="3" type="ORF">ACFFQA_04415</name>
</gene>
<dbReference type="InterPro" id="IPR014030">
    <property type="entry name" value="Ketoacyl_synth_N"/>
</dbReference>
<dbReference type="InterPro" id="IPR016035">
    <property type="entry name" value="Acyl_Trfase/lysoPLipase"/>
</dbReference>
<feature type="domain" description="Ketosynthase family 3 (KS3)" evidence="2">
    <location>
        <begin position="3"/>
        <end position="423"/>
    </location>
</feature>
<dbReference type="EMBL" id="JBHLZU010000003">
    <property type="protein sequence ID" value="MFB9903175.1"/>
    <property type="molecule type" value="Genomic_DNA"/>
</dbReference>
<dbReference type="CDD" id="cd00833">
    <property type="entry name" value="PKS"/>
    <property type="match status" value="1"/>
</dbReference>
<sequence>MGFDPIAIVGRGCVLPDALDPDTFWDNIAARRCSLAPVPEGRWRLPHRWALGTVEDHLDRTWTDVGGYVSGFESVFDPTGFLVAPQEILGLDPLFHWVLYGAQQALRESGHDGPLPRAGLVLGTLSYPTSAGAAFAEQVWRSKGDRPDARNRFSSGLPAHFAAKALGLGAGAFALDAACASSLYAIKFACDRLHDGTADLMVAGAVNRADNLFQHIGLCGLELVSRTSRSRPFHRDADGLMHGEGAGFVSLMRLHDALAAAAPVLGVIRGIGLSNDGRGDGPLSPAREGQERAMRLAYSMAGISPETVSLVECHAAGTRLGDAVEARAMASVFADNADLPIGSVKSNIGHVLAPAGAGGLLKVLGAMRAGVRPATLGADEPLAELDGTPLRVLTEAEPWEGPRRAAVSAFGFGGANAHLIVDAWDGASAAVAGPVPVTPNESVAIVAIGARVGDGGSTADFRTAVVEGQVRGPAVEITAPLTVTSARPQQVLVLEAAHEAVRGLTLPRERTMVLIGTGVDPEIARAGARWRVGPWLEEAGLLDPERLRLARDAFAEPATTDWVADTLPNLVATRVNAQLDLGGPSCAVSAEEASGLVALDLAARALRAGEADAALVGAVDLSHEAVHRAALAELGLPEDTGDAAVVLVLKRLADARRDGDPVLAVLDDTESEPDLVVGEEGFDPARLVGRAHAAQGLVSVAAAVTLLRDTAEVVVHPMEASAARVQLRAPRLCVFSGADRAEVLAALDAGRESDVGPARLVLVADGEFEALRAAARRWLTGSGARPAGARYRDTPIGGELGFVYTNGSAAYQGMGRSLLRALPALAQEPVDPGEGVLGKIWSAAWLATVHTGLSRGLLGLRPSAAIGYSSGETAALTALGAWPDVAGLCRDTWESGLFTTELTGELRAVRRAWERVGVRGNQWSSYLVAASAERVRAELADEPAVHLMAVNAPDVCVVGGEAAACAAAVARLGAGAIPVGYDLAAHAPELAEVRERWRRLHLRSTVEVPGVRFYSAASTRSYALTAESAADAVTAQGVGMIDFAGTVERAWEDGVRVFVEHGPRGLCTGWIKRVLGERDHVAVALDSPSGGVRQLCLAVAELVAAGVAVDAAALFEHLRRPAPEVAEDVPTTSLPAHPEITLPPLDVVAAPEPAVVLESAPEPEVLAVPATVVAPEPEPEAVVVPEVAVVLVPEVVAEPAVVLEGAVPEVAVASEPEVVAEAVVEPVRETVVAPEPEPEPEAVAVPEAAAVPATAVVPVPEVPVPPGAVDVRPLIALQTHRVTALHQEVIAQHVQAHQQFLRARADLVSGLARAAAVQMSASPLTVEAPAAPPAPVVVPHSEIPSEPAVDAERPEEVAEQPVESRPSVVESVLDPSIDTWVTDHCPTWTIPALPMMSVVDRLARAAADYTGLAVLAVHDVRLQRWILVPEALRLRTEVIETGDGLTVKLLVRQESATASRSGFEELATATVVVGAQREPEPERFEPLPDGVREREPYESAGLFHGPAFQYVTSWEIGSAGAYGVLDAGRGTVPRGCLGQGVLDGAVQVIPHKDLARWVPEIGEGHVGFPWRVDSLELFGDLPDTGEVEVAARFAGFDDENGLFPVTELQLWRCDRVLAALRVVDVVLPAGGMAAGSLAERRDFLGPNREANGLGLSTTTNGITRLSTGDVEIVDWLPGTVADVWGLPAGCRVADHVEVIAVKDHVGRIAGAHPSTVEVGGDLRTAVVAGRTHHVEVTRARDKITVRSVDAD</sequence>
<dbReference type="Gene3D" id="3.40.47.10">
    <property type="match status" value="2"/>
</dbReference>
<dbReference type="PANTHER" id="PTHR43074:SF1">
    <property type="entry name" value="BETA-KETOACYL SYNTHASE FAMILY PROTEIN-RELATED"/>
    <property type="match status" value="1"/>
</dbReference>
<feature type="region of interest" description="Disordered" evidence="1">
    <location>
        <begin position="1345"/>
        <end position="1365"/>
    </location>
</feature>
<evidence type="ECO:0000259" key="2">
    <source>
        <dbReference type="PROSITE" id="PS52004"/>
    </source>
</evidence>
<reference evidence="3 4" key="1">
    <citation type="submission" date="2024-09" db="EMBL/GenBank/DDBJ databases">
        <authorList>
            <person name="Sun Q."/>
            <person name="Mori K."/>
        </authorList>
    </citation>
    <scope>NUCLEOTIDE SEQUENCE [LARGE SCALE GENOMIC DNA]</scope>
    <source>
        <strain evidence="3 4">TBRC 7907</strain>
    </source>
</reference>
<organism evidence="3 4">
    <name type="scientific">Allokutzneria oryzae</name>
    <dbReference type="NCBI Taxonomy" id="1378989"/>
    <lineage>
        <taxon>Bacteria</taxon>
        <taxon>Bacillati</taxon>
        <taxon>Actinomycetota</taxon>
        <taxon>Actinomycetes</taxon>
        <taxon>Pseudonocardiales</taxon>
        <taxon>Pseudonocardiaceae</taxon>
        <taxon>Allokutzneria</taxon>
    </lineage>
</organism>
<dbReference type="SMART" id="SM00827">
    <property type="entry name" value="PKS_AT"/>
    <property type="match status" value="1"/>
</dbReference>
<dbReference type="InterPro" id="IPR014031">
    <property type="entry name" value="Ketoacyl_synth_C"/>
</dbReference>
<dbReference type="Pfam" id="PF02801">
    <property type="entry name" value="Ketoacyl-synt_C"/>
    <property type="match status" value="1"/>
</dbReference>
<dbReference type="InterPro" id="IPR001227">
    <property type="entry name" value="Ac_transferase_dom_sf"/>
</dbReference>
<comment type="caution">
    <text evidence="3">The sequence shown here is derived from an EMBL/GenBank/DDBJ whole genome shotgun (WGS) entry which is preliminary data.</text>
</comment>
<dbReference type="SMART" id="SM00825">
    <property type="entry name" value="PKS_KS"/>
    <property type="match status" value="1"/>
</dbReference>
<dbReference type="PANTHER" id="PTHR43074">
    <property type="entry name" value="OMEGA-3 POLYUNSATURATED FATTY ACID SYNTHASE PFAB-RELATED"/>
    <property type="match status" value="1"/>
</dbReference>
<evidence type="ECO:0000313" key="4">
    <source>
        <dbReference type="Proteomes" id="UP001589693"/>
    </source>
</evidence>
<dbReference type="RefSeq" id="WP_377850307.1">
    <property type="nucleotide sequence ID" value="NZ_JBHLZU010000003.1"/>
</dbReference>
<proteinExistence type="predicted"/>